<evidence type="ECO:0000313" key="2">
    <source>
        <dbReference type="Proteomes" id="UP000593564"/>
    </source>
</evidence>
<proteinExistence type="predicted"/>
<protein>
    <recommendedName>
        <fullName evidence="3">Plant methyltransferase dimerisation domain-containing protein</fullName>
    </recommendedName>
</protein>
<dbReference type="InterPro" id="IPR036388">
    <property type="entry name" value="WH-like_DNA-bd_sf"/>
</dbReference>
<reference evidence="2" key="1">
    <citation type="journal article" date="2020" name="Nat. Commun.">
        <title>Genome assembly of wild tea tree DASZ reveals pedigree and selection history of tea varieties.</title>
        <authorList>
            <person name="Zhang W."/>
            <person name="Zhang Y."/>
            <person name="Qiu H."/>
            <person name="Guo Y."/>
            <person name="Wan H."/>
            <person name="Zhang X."/>
            <person name="Scossa F."/>
            <person name="Alseekh S."/>
            <person name="Zhang Q."/>
            <person name="Wang P."/>
            <person name="Xu L."/>
            <person name="Schmidt M.H."/>
            <person name="Jia X."/>
            <person name="Li D."/>
            <person name="Zhu A."/>
            <person name="Guo F."/>
            <person name="Chen W."/>
            <person name="Ni D."/>
            <person name="Usadel B."/>
            <person name="Fernie A.R."/>
            <person name="Wen W."/>
        </authorList>
    </citation>
    <scope>NUCLEOTIDE SEQUENCE [LARGE SCALE GENOMIC DNA]</scope>
    <source>
        <strain evidence="2">cv. G240</strain>
    </source>
</reference>
<dbReference type="EMBL" id="JACBKZ010000008">
    <property type="protein sequence ID" value="KAF5943830.1"/>
    <property type="molecule type" value="Genomic_DNA"/>
</dbReference>
<evidence type="ECO:0008006" key="3">
    <source>
        <dbReference type="Google" id="ProtNLM"/>
    </source>
</evidence>
<keyword evidence="2" id="KW-1185">Reference proteome</keyword>
<name>A0A7J7GT09_CAMSI</name>
<dbReference type="Proteomes" id="UP000593564">
    <property type="component" value="Unassembled WGS sequence"/>
</dbReference>
<comment type="caution">
    <text evidence="1">The sequence shown here is derived from an EMBL/GenBank/DDBJ whole genome shotgun (WGS) entry which is preliminary data.</text>
</comment>
<reference evidence="1 2" key="2">
    <citation type="submission" date="2020-07" db="EMBL/GenBank/DDBJ databases">
        <title>Genome assembly of wild tea tree DASZ reveals pedigree and selection history of tea varieties.</title>
        <authorList>
            <person name="Zhang W."/>
        </authorList>
    </citation>
    <scope>NUCLEOTIDE SEQUENCE [LARGE SCALE GENOMIC DNA]</scope>
    <source>
        <strain evidence="2">cv. G240</strain>
        <tissue evidence="1">Leaf</tissue>
    </source>
</reference>
<dbReference type="AlphaFoldDB" id="A0A7J7GT09"/>
<accession>A0A7J7GT09</accession>
<dbReference type="Gene3D" id="1.10.10.10">
    <property type="entry name" value="Winged helix-like DNA-binding domain superfamily/Winged helix DNA-binding domain"/>
    <property type="match status" value="1"/>
</dbReference>
<sequence>MSLLTHLGFFATTKLDPNHGDQKRYVLTPTTSRFLIKSELPNLSPFVRATVDPVMVAPMAVFGRLVQRQ</sequence>
<gene>
    <name evidence="1" type="ORF">HYC85_017907</name>
</gene>
<evidence type="ECO:0000313" key="1">
    <source>
        <dbReference type="EMBL" id="KAF5943830.1"/>
    </source>
</evidence>
<organism evidence="1 2">
    <name type="scientific">Camellia sinensis</name>
    <name type="common">Tea plant</name>
    <name type="synonym">Thea sinensis</name>
    <dbReference type="NCBI Taxonomy" id="4442"/>
    <lineage>
        <taxon>Eukaryota</taxon>
        <taxon>Viridiplantae</taxon>
        <taxon>Streptophyta</taxon>
        <taxon>Embryophyta</taxon>
        <taxon>Tracheophyta</taxon>
        <taxon>Spermatophyta</taxon>
        <taxon>Magnoliopsida</taxon>
        <taxon>eudicotyledons</taxon>
        <taxon>Gunneridae</taxon>
        <taxon>Pentapetalae</taxon>
        <taxon>asterids</taxon>
        <taxon>Ericales</taxon>
        <taxon>Theaceae</taxon>
        <taxon>Camellia</taxon>
    </lineage>
</organism>